<dbReference type="RefSeq" id="WP_074955777.1">
    <property type="nucleotide sequence ID" value="NZ_FPBV01000025.1"/>
</dbReference>
<evidence type="ECO:0000313" key="2">
    <source>
        <dbReference type="EMBL" id="SFV04683.1"/>
    </source>
</evidence>
<dbReference type="STRING" id="392015.SAMN05421543_1251"/>
<dbReference type="InterPro" id="IPR036237">
    <property type="entry name" value="Xyl_isomerase-like_sf"/>
</dbReference>
<dbReference type="PANTHER" id="PTHR12110">
    <property type="entry name" value="HYDROXYPYRUVATE ISOMERASE"/>
    <property type="match status" value="1"/>
</dbReference>
<dbReference type="InterPro" id="IPR050312">
    <property type="entry name" value="IolE/XylAMocC-like"/>
</dbReference>
<keyword evidence="3" id="KW-1185">Reference proteome</keyword>
<dbReference type="EMBL" id="FPBV01000025">
    <property type="protein sequence ID" value="SFV04683.1"/>
    <property type="molecule type" value="Genomic_DNA"/>
</dbReference>
<dbReference type="OrthoDB" id="9798407at2"/>
<dbReference type="Proteomes" id="UP000183508">
    <property type="component" value="Unassembled WGS sequence"/>
</dbReference>
<proteinExistence type="predicted"/>
<evidence type="ECO:0000313" key="3">
    <source>
        <dbReference type="Proteomes" id="UP000183508"/>
    </source>
</evidence>
<accession>A0A1I7L4L5</accession>
<feature type="domain" description="Xylose isomerase-like TIM barrel" evidence="1">
    <location>
        <begin position="23"/>
        <end position="239"/>
    </location>
</feature>
<organism evidence="2 3">
    <name type="scientific">Alicyclobacillus macrosporangiidus</name>
    <dbReference type="NCBI Taxonomy" id="392015"/>
    <lineage>
        <taxon>Bacteria</taxon>
        <taxon>Bacillati</taxon>
        <taxon>Bacillota</taxon>
        <taxon>Bacilli</taxon>
        <taxon>Bacillales</taxon>
        <taxon>Alicyclobacillaceae</taxon>
        <taxon>Alicyclobacillus</taxon>
    </lineage>
</organism>
<dbReference type="Pfam" id="PF01261">
    <property type="entry name" value="AP_endonuc_2"/>
    <property type="match status" value="1"/>
</dbReference>
<name>A0A1I7L4L5_9BACL</name>
<dbReference type="InterPro" id="IPR013022">
    <property type="entry name" value="Xyl_isomerase-like_TIM-brl"/>
</dbReference>
<dbReference type="AlphaFoldDB" id="A0A1I7L4L5"/>
<dbReference type="Gene3D" id="3.20.20.150">
    <property type="entry name" value="Divalent-metal-dependent TIM barrel enzymes"/>
    <property type="match status" value="1"/>
</dbReference>
<dbReference type="SUPFAM" id="SSF51658">
    <property type="entry name" value="Xylose isomerase-like"/>
    <property type="match status" value="1"/>
</dbReference>
<keyword evidence="2" id="KW-0413">Isomerase</keyword>
<dbReference type="GO" id="GO:0016853">
    <property type="term" value="F:isomerase activity"/>
    <property type="evidence" value="ECO:0007669"/>
    <property type="project" value="UniProtKB-KW"/>
</dbReference>
<evidence type="ECO:0000259" key="1">
    <source>
        <dbReference type="Pfam" id="PF01261"/>
    </source>
</evidence>
<sequence>MSNIALQMYTLKEECKVDLHGTLAKIEEIGYEAVELAGTWGLSVEEAGRLLKKFRLRVASAHVPFVQLETQLETVLKEQEQLGNRHIVCPSVPVERRQTEDDYKRIALILNEVGRRCAESGFIFSYHNHNWELTKFGDRTGLDILFEQTDPDWVKAELDVYWLKKGGEDPVEWLARLGPRTLLVHLKDMTLDEEQFFAELGTGGVDLVSVVREGHRYGVEWWIVEQDRCRRPALESVNISLRYAREYLLPLLA</sequence>
<gene>
    <name evidence="2" type="ORF">SAMN05421543_1251</name>
</gene>
<protein>
    <submittedName>
        <fullName evidence="2">Sugar phosphate isomerase/epimerase</fullName>
    </submittedName>
</protein>
<dbReference type="PANTHER" id="PTHR12110:SF41">
    <property type="entry name" value="INOSOSE DEHYDRATASE"/>
    <property type="match status" value="1"/>
</dbReference>
<reference evidence="3" key="1">
    <citation type="submission" date="2016-10" db="EMBL/GenBank/DDBJ databases">
        <authorList>
            <person name="Varghese N."/>
        </authorList>
    </citation>
    <scope>NUCLEOTIDE SEQUENCE [LARGE SCALE GENOMIC DNA]</scope>
    <source>
        <strain evidence="3">DSM 17980</strain>
    </source>
</reference>